<keyword evidence="2" id="KW-0732">Signal</keyword>
<evidence type="ECO:0000313" key="4">
    <source>
        <dbReference type="Proteomes" id="UP000245946"/>
    </source>
</evidence>
<dbReference type="Proteomes" id="UP000245946">
    <property type="component" value="Unassembled WGS sequence"/>
</dbReference>
<dbReference type="GeneID" id="37269638"/>
<evidence type="ECO:0000313" key="3">
    <source>
        <dbReference type="EMBL" id="PWN98736.1"/>
    </source>
</evidence>
<evidence type="ECO:0000256" key="2">
    <source>
        <dbReference type="SAM" id="SignalP"/>
    </source>
</evidence>
<evidence type="ECO:0000256" key="1">
    <source>
        <dbReference type="SAM" id="MobiDB-lite"/>
    </source>
</evidence>
<reference evidence="3 4" key="1">
    <citation type="journal article" date="2018" name="Mol. Biol. Evol.">
        <title>Broad Genomic Sampling Reveals a Smut Pathogenic Ancestry of the Fungal Clade Ustilaginomycotina.</title>
        <authorList>
            <person name="Kijpornyongpan T."/>
            <person name="Mondo S.J."/>
            <person name="Barry K."/>
            <person name="Sandor L."/>
            <person name="Lee J."/>
            <person name="Lipzen A."/>
            <person name="Pangilinan J."/>
            <person name="LaButti K."/>
            <person name="Hainaut M."/>
            <person name="Henrissat B."/>
            <person name="Grigoriev I.V."/>
            <person name="Spatafora J.W."/>
            <person name="Aime M.C."/>
        </authorList>
    </citation>
    <scope>NUCLEOTIDE SEQUENCE [LARGE SCALE GENOMIC DNA]</scope>
    <source>
        <strain evidence="3 4">MCA 4186</strain>
    </source>
</reference>
<name>A0A316ZBQ7_9BASI</name>
<organism evidence="3 4">
    <name type="scientific">Tilletiopsis washingtonensis</name>
    <dbReference type="NCBI Taxonomy" id="58919"/>
    <lineage>
        <taxon>Eukaryota</taxon>
        <taxon>Fungi</taxon>
        <taxon>Dikarya</taxon>
        <taxon>Basidiomycota</taxon>
        <taxon>Ustilaginomycotina</taxon>
        <taxon>Exobasidiomycetes</taxon>
        <taxon>Entylomatales</taxon>
        <taxon>Entylomatales incertae sedis</taxon>
        <taxon>Tilletiopsis</taxon>
    </lineage>
</organism>
<feature type="signal peptide" evidence="2">
    <location>
        <begin position="1"/>
        <end position="27"/>
    </location>
</feature>
<gene>
    <name evidence="3" type="ORF">FA09DRAFT_329242</name>
</gene>
<keyword evidence="4" id="KW-1185">Reference proteome</keyword>
<feature type="region of interest" description="Disordered" evidence="1">
    <location>
        <begin position="31"/>
        <end position="83"/>
    </location>
</feature>
<dbReference type="EMBL" id="KZ819290">
    <property type="protein sequence ID" value="PWN98736.1"/>
    <property type="molecule type" value="Genomic_DNA"/>
</dbReference>
<dbReference type="AlphaFoldDB" id="A0A316ZBQ7"/>
<sequence length="149" mass="17785">MRTRRQQAARWLGWSCAQLLLLSDADLHTLPELEVMKEERKQERRRHEEGRKEERQRHEEERKQESQRHEEERKDERQRHAEERKEILRLVTARDAAAAPPSRWRRASLAMRGAGDLLRDGVELYTTVEHLARKCSSNEHLARTYSNPS</sequence>
<accession>A0A316ZBQ7</accession>
<protein>
    <submittedName>
        <fullName evidence="3">Uncharacterized protein</fullName>
    </submittedName>
</protein>
<proteinExistence type="predicted"/>
<dbReference type="RefSeq" id="XP_025599015.1">
    <property type="nucleotide sequence ID" value="XM_025742094.1"/>
</dbReference>
<feature type="chain" id="PRO_5016464149" evidence="2">
    <location>
        <begin position="28"/>
        <end position="149"/>
    </location>
</feature>